<name>A0ABQ2DEX2_9DEIO</name>
<dbReference type="RefSeq" id="WP_189007858.1">
    <property type="nucleotide sequence ID" value="NZ_BMOD01000032.1"/>
</dbReference>
<sequence>MDPEIPPGYLSLGDWDLKPILECSRTLPLLVVVMDGTCEVFVPVECEDQALQALEAARD</sequence>
<dbReference type="Proteomes" id="UP000632222">
    <property type="component" value="Unassembled WGS sequence"/>
</dbReference>
<organism evidence="1 2">
    <name type="scientific">Deinococcus roseus</name>
    <dbReference type="NCBI Taxonomy" id="392414"/>
    <lineage>
        <taxon>Bacteria</taxon>
        <taxon>Thermotogati</taxon>
        <taxon>Deinococcota</taxon>
        <taxon>Deinococci</taxon>
        <taxon>Deinococcales</taxon>
        <taxon>Deinococcaceae</taxon>
        <taxon>Deinococcus</taxon>
    </lineage>
</organism>
<reference evidence="2" key="1">
    <citation type="journal article" date="2019" name="Int. J. Syst. Evol. Microbiol.">
        <title>The Global Catalogue of Microorganisms (GCM) 10K type strain sequencing project: providing services to taxonomists for standard genome sequencing and annotation.</title>
        <authorList>
            <consortium name="The Broad Institute Genomics Platform"/>
            <consortium name="The Broad Institute Genome Sequencing Center for Infectious Disease"/>
            <person name="Wu L."/>
            <person name="Ma J."/>
        </authorList>
    </citation>
    <scope>NUCLEOTIDE SEQUENCE [LARGE SCALE GENOMIC DNA]</scope>
    <source>
        <strain evidence="2">JCM 14370</strain>
    </source>
</reference>
<accession>A0ABQ2DEX2</accession>
<protein>
    <submittedName>
        <fullName evidence="1">Uncharacterized protein</fullName>
    </submittedName>
</protein>
<proteinExistence type="predicted"/>
<keyword evidence="2" id="KW-1185">Reference proteome</keyword>
<comment type="caution">
    <text evidence="1">The sequence shown here is derived from an EMBL/GenBank/DDBJ whole genome shotgun (WGS) entry which is preliminary data.</text>
</comment>
<dbReference type="EMBL" id="BMOD01000032">
    <property type="protein sequence ID" value="GGJ55212.1"/>
    <property type="molecule type" value="Genomic_DNA"/>
</dbReference>
<evidence type="ECO:0000313" key="1">
    <source>
        <dbReference type="EMBL" id="GGJ55212.1"/>
    </source>
</evidence>
<gene>
    <name evidence="1" type="ORF">GCM10008938_46690</name>
</gene>
<evidence type="ECO:0000313" key="2">
    <source>
        <dbReference type="Proteomes" id="UP000632222"/>
    </source>
</evidence>